<dbReference type="RefSeq" id="WP_149987033.1">
    <property type="nucleotide sequence ID" value="NZ_BHVP01000043.1"/>
</dbReference>
<dbReference type="AlphaFoldDB" id="A0A5A5RGL2"/>
<evidence type="ECO:0000313" key="3">
    <source>
        <dbReference type="Proteomes" id="UP000324917"/>
    </source>
</evidence>
<evidence type="ECO:0000256" key="1">
    <source>
        <dbReference type="SAM" id="MobiDB-lite"/>
    </source>
</evidence>
<gene>
    <name evidence="2" type="ORF">MiTe_02510</name>
</gene>
<proteinExistence type="predicted"/>
<feature type="region of interest" description="Disordered" evidence="1">
    <location>
        <begin position="77"/>
        <end position="102"/>
    </location>
</feature>
<protein>
    <submittedName>
        <fullName evidence="2">Uncharacterized protein</fullName>
    </submittedName>
</protein>
<name>A0A5A5RGL2_MICAE</name>
<evidence type="ECO:0000313" key="2">
    <source>
        <dbReference type="EMBL" id="GCA75674.1"/>
    </source>
</evidence>
<comment type="caution">
    <text evidence="2">The sequence shown here is derived from an EMBL/GenBank/DDBJ whole genome shotgun (WGS) entry which is preliminary data.</text>
</comment>
<organism evidence="2 3">
    <name type="scientific">Microcystis aeruginosa NIES-2520</name>
    <dbReference type="NCBI Taxonomy" id="2303982"/>
    <lineage>
        <taxon>Bacteria</taxon>
        <taxon>Bacillati</taxon>
        <taxon>Cyanobacteriota</taxon>
        <taxon>Cyanophyceae</taxon>
        <taxon>Oscillatoriophycideae</taxon>
        <taxon>Chroococcales</taxon>
        <taxon>Microcystaceae</taxon>
        <taxon>Microcystis</taxon>
    </lineage>
</organism>
<accession>A0A5A5RGL2</accession>
<reference evidence="2 3" key="1">
    <citation type="submission" date="2018-09" db="EMBL/GenBank/DDBJ databases">
        <title>Evolutionary history of phycoerythrin pigmentation in the water bloom-forming cyanobacterium Microcystis aeruginosa.</title>
        <authorList>
            <person name="Tanabe Y."/>
            <person name="Tanabe Y."/>
            <person name="Yamaguchi H."/>
        </authorList>
    </citation>
    <scope>NUCLEOTIDE SEQUENCE [LARGE SCALE GENOMIC DNA]</scope>
    <source>
        <strain evidence="2 3">NIES-2520</strain>
    </source>
</reference>
<dbReference type="EMBL" id="BHVP01000043">
    <property type="protein sequence ID" value="GCA75674.1"/>
    <property type="molecule type" value="Genomic_DNA"/>
</dbReference>
<sequence>MPFCPPVIDDEIEELYRESLALKENLSLAGDKKPKKTIEREIELIYHLIAEYSQLGANITIEGETPKNIARSRHLEYLKKRDASQPRRPLRERLTKTETTDR</sequence>
<dbReference type="Proteomes" id="UP000324917">
    <property type="component" value="Unassembled WGS sequence"/>
</dbReference>